<keyword evidence="10" id="KW-0067">ATP-binding</keyword>
<evidence type="ECO:0000256" key="6">
    <source>
        <dbReference type="ARBA" id="ARBA00022679"/>
    </source>
</evidence>
<dbReference type="SMART" id="SM00304">
    <property type="entry name" value="HAMP"/>
    <property type="match status" value="1"/>
</dbReference>
<protein>
    <recommendedName>
        <fullName evidence="3">histidine kinase</fullName>
        <ecNumber evidence="3">2.7.13.3</ecNumber>
    </recommendedName>
</protein>
<comment type="catalytic activity">
    <reaction evidence="1">
        <text>ATP + protein L-histidine = ADP + protein N-phospho-L-histidine.</text>
        <dbReference type="EC" id="2.7.13.3"/>
    </reaction>
</comment>
<dbReference type="Gene3D" id="1.10.287.130">
    <property type="match status" value="1"/>
</dbReference>
<proteinExistence type="predicted"/>
<keyword evidence="9" id="KW-0418">Kinase</keyword>
<accession>A0A2J6X6Y8</accession>
<evidence type="ECO:0000256" key="11">
    <source>
        <dbReference type="ARBA" id="ARBA00022989"/>
    </source>
</evidence>
<evidence type="ECO:0000256" key="7">
    <source>
        <dbReference type="ARBA" id="ARBA00022692"/>
    </source>
</evidence>
<dbReference type="CDD" id="cd06225">
    <property type="entry name" value="HAMP"/>
    <property type="match status" value="1"/>
</dbReference>
<evidence type="ECO:0000256" key="3">
    <source>
        <dbReference type="ARBA" id="ARBA00012438"/>
    </source>
</evidence>
<dbReference type="PANTHER" id="PTHR45528">
    <property type="entry name" value="SENSOR HISTIDINE KINASE CPXA"/>
    <property type="match status" value="1"/>
</dbReference>
<evidence type="ECO:0000256" key="5">
    <source>
        <dbReference type="ARBA" id="ARBA00022553"/>
    </source>
</evidence>
<evidence type="ECO:0000256" key="2">
    <source>
        <dbReference type="ARBA" id="ARBA00004651"/>
    </source>
</evidence>
<dbReference type="Gene3D" id="6.10.340.10">
    <property type="match status" value="1"/>
</dbReference>
<sequence length="218" mass="24620">YINVFLKPVFENYFSMISSAYSDVEVGYYIPIFNNPISVHSSKGNLIKKVVVMVAIPEKYGGGYIFSAVPQSNVKDNVRSIIYSINRIIFYLALITMIIVLIITSFFSLRILQIRKGLKNLERNLDFRFPNYGGEIGDIAASINSMAENLKRNLEEMQKAEALKSLGLFTAGIVHEVRNPLTSIKGFATILSQKLQGKDEERFVRPILTEAERLGTNR</sequence>
<evidence type="ECO:0000256" key="9">
    <source>
        <dbReference type="ARBA" id="ARBA00022777"/>
    </source>
</evidence>
<keyword evidence="6" id="KW-0808">Transferase</keyword>
<reference evidence="16 17" key="1">
    <citation type="submission" date="2018-01" db="EMBL/GenBank/DDBJ databases">
        <title>Metagenomic assembled genomes from two thermal pools in the Uzon Caldera, Kamchatka, Russia.</title>
        <authorList>
            <person name="Wilkins L."/>
            <person name="Ettinger C."/>
        </authorList>
    </citation>
    <scope>NUCLEOTIDE SEQUENCE [LARGE SCALE GENOMIC DNA]</scope>
    <source>
        <strain evidence="16">ARK-10</strain>
    </source>
</reference>
<dbReference type="AlphaFoldDB" id="A0A2J6X6Y8"/>
<feature type="transmembrane region" description="Helical" evidence="14">
    <location>
        <begin position="88"/>
        <end position="109"/>
    </location>
</feature>
<keyword evidence="5" id="KW-0597">Phosphoprotein</keyword>
<dbReference type="PROSITE" id="PS50885">
    <property type="entry name" value="HAMP"/>
    <property type="match status" value="1"/>
</dbReference>
<keyword evidence="13 14" id="KW-0472">Membrane</keyword>
<evidence type="ECO:0000256" key="1">
    <source>
        <dbReference type="ARBA" id="ARBA00000085"/>
    </source>
</evidence>
<comment type="caution">
    <text evidence="16">The sequence shown here is derived from an EMBL/GenBank/DDBJ whole genome shotgun (WGS) entry which is preliminary data.</text>
</comment>
<keyword evidence="4" id="KW-1003">Cell membrane</keyword>
<feature type="domain" description="HAMP" evidence="15">
    <location>
        <begin position="105"/>
        <end position="155"/>
    </location>
</feature>
<evidence type="ECO:0000259" key="15">
    <source>
        <dbReference type="PROSITE" id="PS50885"/>
    </source>
</evidence>
<dbReference type="InterPro" id="IPR036097">
    <property type="entry name" value="HisK_dim/P_sf"/>
</dbReference>
<keyword evidence="7 14" id="KW-0812">Transmembrane</keyword>
<evidence type="ECO:0000256" key="13">
    <source>
        <dbReference type="ARBA" id="ARBA00023136"/>
    </source>
</evidence>
<dbReference type="GO" id="GO:0000155">
    <property type="term" value="F:phosphorelay sensor kinase activity"/>
    <property type="evidence" value="ECO:0007669"/>
    <property type="project" value="InterPro"/>
</dbReference>
<dbReference type="InterPro" id="IPR050398">
    <property type="entry name" value="HssS/ArlS-like"/>
</dbReference>
<keyword evidence="12" id="KW-0902">Two-component regulatory system</keyword>
<comment type="subcellular location">
    <subcellularLocation>
        <location evidence="2">Cell membrane</location>
        <topology evidence="2">Multi-pass membrane protein</topology>
    </subcellularLocation>
</comment>
<dbReference type="PANTHER" id="PTHR45528:SF1">
    <property type="entry name" value="SENSOR HISTIDINE KINASE CPXA"/>
    <property type="match status" value="1"/>
</dbReference>
<evidence type="ECO:0000313" key="16">
    <source>
        <dbReference type="EMBL" id="PMP82675.1"/>
    </source>
</evidence>
<dbReference type="EC" id="2.7.13.3" evidence="3"/>
<dbReference type="InterPro" id="IPR003661">
    <property type="entry name" value="HisK_dim/P_dom"/>
</dbReference>
<keyword evidence="11 14" id="KW-1133">Transmembrane helix</keyword>
<dbReference type="CDD" id="cd00082">
    <property type="entry name" value="HisKA"/>
    <property type="match status" value="1"/>
</dbReference>
<gene>
    <name evidence="16" type="ORF">C0175_03210</name>
</gene>
<dbReference type="InterPro" id="IPR003660">
    <property type="entry name" value="HAMP_dom"/>
</dbReference>
<dbReference type="SUPFAM" id="SSF47384">
    <property type="entry name" value="Homodimeric domain of signal transducing histidine kinase"/>
    <property type="match status" value="1"/>
</dbReference>
<feature type="non-terminal residue" evidence="16">
    <location>
        <position position="1"/>
    </location>
</feature>
<evidence type="ECO:0000256" key="14">
    <source>
        <dbReference type="SAM" id="Phobius"/>
    </source>
</evidence>
<evidence type="ECO:0000256" key="4">
    <source>
        <dbReference type="ARBA" id="ARBA00022475"/>
    </source>
</evidence>
<evidence type="ECO:0000313" key="17">
    <source>
        <dbReference type="Proteomes" id="UP000236910"/>
    </source>
</evidence>
<keyword evidence="8" id="KW-0547">Nucleotide-binding</keyword>
<evidence type="ECO:0000256" key="8">
    <source>
        <dbReference type="ARBA" id="ARBA00022741"/>
    </source>
</evidence>
<dbReference type="Proteomes" id="UP000236910">
    <property type="component" value="Unassembled WGS sequence"/>
</dbReference>
<evidence type="ECO:0000256" key="10">
    <source>
        <dbReference type="ARBA" id="ARBA00022840"/>
    </source>
</evidence>
<name>A0A2J6X6Y8_9BACT</name>
<evidence type="ECO:0000256" key="12">
    <source>
        <dbReference type="ARBA" id="ARBA00023012"/>
    </source>
</evidence>
<dbReference type="GO" id="GO:0005524">
    <property type="term" value="F:ATP binding"/>
    <property type="evidence" value="ECO:0007669"/>
    <property type="project" value="UniProtKB-KW"/>
</dbReference>
<dbReference type="EMBL" id="PNIX01000185">
    <property type="protein sequence ID" value="PMP82675.1"/>
    <property type="molecule type" value="Genomic_DNA"/>
</dbReference>
<organism evidence="16 17">
    <name type="scientific">Caldisericum exile</name>
    <dbReference type="NCBI Taxonomy" id="693075"/>
    <lineage>
        <taxon>Bacteria</taxon>
        <taxon>Pseudomonadati</taxon>
        <taxon>Caldisericota/Cryosericota group</taxon>
        <taxon>Caldisericota</taxon>
        <taxon>Caldisericia</taxon>
        <taxon>Caldisericales</taxon>
        <taxon>Caldisericaceae</taxon>
        <taxon>Caldisericum</taxon>
    </lineage>
</organism>
<dbReference type="GO" id="GO:0005886">
    <property type="term" value="C:plasma membrane"/>
    <property type="evidence" value="ECO:0007669"/>
    <property type="project" value="UniProtKB-SubCell"/>
</dbReference>
<dbReference type="Pfam" id="PF00512">
    <property type="entry name" value="HisKA"/>
    <property type="match status" value="1"/>
</dbReference>